<dbReference type="OrthoDB" id="690068at2759"/>
<keyword evidence="4" id="KW-0804">Transcription</keyword>
<dbReference type="InterPro" id="IPR036638">
    <property type="entry name" value="HLH_DNA-bd_sf"/>
</dbReference>
<dbReference type="KEGG" id="egu:105061471"/>
<dbReference type="Proteomes" id="UP000504607">
    <property type="component" value="Chromosome 1"/>
</dbReference>
<organism evidence="9 10">
    <name type="scientific">Elaeis guineensis var. tenera</name>
    <name type="common">Oil palm</name>
    <dbReference type="NCBI Taxonomy" id="51953"/>
    <lineage>
        <taxon>Eukaryota</taxon>
        <taxon>Viridiplantae</taxon>
        <taxon>Streptophyta</taxon>
        <taxon>Embryophyta</taxon>
        <taxon>Tracheophyta</taxon>
        <taxon>Spermatophyta</taxon>
        <taxon>Magnoliopsida</taxon>
        <taxon>Liliopsida</taxon>
        <taxon>Arecaceae</taxon>
        <taxon>Arecoideae</taxon>
        <taxon>Cocoseae</taxon>
        <taxon>Elaeidinae</taxon>
        <taxon>Elaeis</taxon>
    </lineage>
</organism>
<dbReference type="GO" id="GO:0005634">
    <property type="term" value="C:nucleus"/>
    <property type="evidence" value="ECO:0007669"/>
    <property type="project" value="UniProtKB-SubCell"/>
</dbReference>
<dbReference type="SUPFAM" id="SSF47459">
    <property type="entry name" value="HLH, helix-loop-helix DNA-binding domain"/>
    <property type="match status" value="1"/>
</dbReference>
<evidence type="ECO:0000256" key="6">
    <source>
        <dbReference type="SAM" id="Coils"/>
    </source>
</evidence>
<dbReference type="InterPro" id="IPR054502">
    <property type="entry name" value="bHLH-TF_ACT-like_plant"/>
</dbReference>
<dbReference type="Gene3D" id="4.10.280.10">
    <property type="entry name" value="Helix-loop-helix DNA-binding domain"/>
    <property type="match status" value="1"/>
</dbReference>
<evidence type="ECO:0000313" key="9">
    <source>
        <dbReference type="Proteomes" id="UP000504607"/>
    </source>
</evidence>
<feature type="compositionally biased region" description="Polar residues" evidence="7">
    <location>
        <begin position="84"/>
        <end position="94"/>
    </location>
</feature>
<dbReference type="Pfam" id="PF22754">
    <property type="entry name" value="bHLH-TF_ACT-like_plant"/>
    <property type="match status" value="1"/>
</dbReference>
<comment type="subcellular location">
    <subcellularLocation>
        <location evidence="1">Nucleus</location>
    </subcellularLocation>
</comment>
<dbReference type="Pfam" id="PF00010">
    <property type="entry name" value="HLH"/>
    <property type="match status" value="1"/>
</dbReference>
<reference evidence="10" key="1">
    <citation type="submission" date="2025-08" db="UniProtKB">
        <authorList>
            <consortium name="RefSeq"/>
        </authorList>
    </citation>
    <scope>IDENTIFICATION</scope>
</reference>
<evidence type="ECO:0000259" key="8">
    <source>
        <dbReference type="PROSITE" id="PS50888"/>
    </source>
</evidence>
<feature type="domain" description="BHLH" evidence="8">
    <location>
        <begin position="157"/>
        <end position="206"/>
    </location>
</feature>
<dbReference type="AlphaFoldDB" id="A0A6I9SID5"/>
<name>A0A6I9SID5_ELAGV</name>
<dbReference type="SMART" id="SM00353">
    <property type="entry name" value="HLH"/>
    <property type="match status" value="1"/>
</dbReference>
<dbReference type="GO" id="GO:0046983">
    <property type="term" value="F:protein dimerization activity"/>
    <property type="evidence" value="ECO:0007669"/>
    <property type="project" value="InterPro"/>
</dbReference>
<dbReference type="InParanoid" id="A0A6I9SID5"/>
<dbReference type="InterPro" id="IPR052610">
    <property type="entry name" value="bHLH_transcription_regulator"/>
</dbReference>
<dbReference type="FunCoup" id="A0A6I9SID5">
    <property type="interactions" value="104"/>
</dbReference>
<keyword evidence="3" id="KW-0805">Transcription regulation</keyword>
<evidence type="ECO:0000256" key="7">
    <source>
        <dbReference type="SAM" id="MobiDB-lite"/>
    </source>
</evidence>
<protein>
    <submittedName>
        <fullName evidence="10">Transcription factor bHLH18-like</fullName>
    </submittedName>
</protein>
<sequence length="331" mass="36490">MSSPYFPNSFEILDMDESNLIYECDMSSFNQFTPQRVAPALVGGFQQPLSSESHTSYPSFHPVETPSHISFSERPEKMKKINSWNSRTTEQNPTLIPDASSADSLSFRNPNSPNDVFGRAAVSQEEMRALVSNGSAQNYETLAQRGSKMTQMGSILSQAHEHIIAERKRREKLSQRFIALSAVIPGLKKKDKASVLGDAVKYVKELEARVKNLEDQNAKRTVESVVLVKKSKLSADADGSSSNGCSAEKPLPEIEAMLSEKTVLVRIHCDNHKGVLGRLVSEIEKVHLTVTNASVMPFPSSSIHITLTAKVEEEFSMAVGDLVRKLHSALS</sequence>
<evidence type="ECO:0000313" key="10">
    <source>
        <dbReference type="RefSeq" id="XP_010943830.2"/>
    </source>
</evidence>
<gene>
    <name evidence="10" type="primary">LOC105061471</name>
</gene>
<dbReference type="PROSITE" id="PS50888">
    <property type="entry name" value="BHLH"/>
    <property type="match status" value="1"/>
</dbReference>
<evidence type="ECO:0000256" key="2">
    <source>
        <dbReference type="ARBA" id="ARBA00005510"/>
    </source>
</evidence>
<keyword evidence="6" id="KW-0175">Coiled coil</keyword>
<evidence type="ECO:0000256" key="4">
    <source>
        <dbReference type="ARBA" id="ARBA00023163"/>
    </source>
</evidence>
<dbReference type="RefSeq" id="XP_010943830.2">
    <property type="nucleotide sequence ID" value="XM_010945528.3"/>
</dbReference>
<dbReference type="GeneID" id="105061471"/>
<comment type="similarity">
    <text evidence="2">Belongs to the bHLH protein family.</text>
</comment>
<keyword evidence="5" id="KW-0539">Nucleus</keyword>
<dbReference type="PANTHER" id="PTHR45959:SF2">
    <property type="entry name" value="BHLH TRANSCRIPTION FACTOR"/>
    <property type="match status" value="1"/>
</dbReference>
<accession>A0A6I9SID5</accession>
<proteinExistence type="inferred from homology"/>
<dbReference type="InterPro" id="IPR011598">
    <property type="entry name" value="bHLH_dom"/>
</dbReference>
<dbReference type="PANTHER" id="PTHR45959">
    <property type="entry name" value="BHLH TRANSCRIPTION FACTOR"/>
    <property type="match status" value="1"/>
</dbReference>
<evidence type="ECO:0000256" key="5">
    <source>
        <dbReference type="ARBA" id="ARBA00023242"/>
    </source>
</evidence>
<evidence type="ECO:0000256" key="3">
    <source>
        <dbReference type="ARBA" id="ARBA00023015"/>
    </source>
</evidence>
<feature type="coiled-coil region" evidence="6">
    <location>
        <begin position="196"/>
        <end position="223"/>
    </location>
</feature>
<keyword evidence="9" id="KW-1185">Reference proteome</keyword>
<feature type="region of interest" description="Disordered" evidence="7">
    <location>
        <begin position="84"/>
        <end position="112"/>
    </location>
</feature>
<evidence type="ECO:0000256" key="1">
    <source>
        <dbReference type="ARBA" id="ARBA00004123"/>
    </source>
</evidence>
<feature type="compositionally biased region" description="Polar residues" evidence="7">
    <location>
        <begin position="101"/>
        <end position="112"/>
    </location>
</feature>